<gene>
    <name evidence="2" type="ORF">Syun_016660</name>
</gene>
<evidence type="ECO:0000313" key="3">
    <source>
        <dbReference type="Proteomes" id="UP001420932"/>
    </source>
</evidence>
<name>A0AAP0J7R5_9MAGN</name>
<accession>A0AAP0J7R5</accession>
<proteinExistence type="predicted"/>
<keyword evidence="1" id="KW-0812">Transmembrane</keyword>
<protein>
    <submittedName>
        <fullName evidence="2">Uncharacterized protein</fullName>
    </submittedName>
</protein>
<evidence type="ECO:0000313" key="2">
    <source>
        <dbReference type="EMBL" id="KAK9127863.1"/>
    </source>
</evidence>
<sequence length="129" mass="13846">MDTRSFKSPTHIHYIMIIAQQGEDAKGTDVDLSTYKGKALLIVNPNVNALEMGLGAYFAQVEGTLNKLSTMGVLLGSANLFVSVAIVIMGIFGMSIKIALFRTTQTQFLEVVIGSIGGLMGKCDGYFGY</sequence>
<dbReference type="EMBL" id="JBBNAF010000007">
    <property type="protein sequence ID" value="KAK9127863.1"/>
    <property type="molecule type" value="Genomic_DNA"/>
</dbReference>
<keyword evidence="1" id="KW-1133">Transmembrane helix</keyword>
<evidence type="ECO:0000256" key="1">
    <source>
        <dbReference type="SAM" id="Phobius"/>
    </source>
</evidence>
<keyword evidence="1" id="KW-0472">Membrane</keyword>
<dbReference type="Proteomes" id="UP001420932">
    <property type="component" value="Unassembled WGS sequence"/>
</dbReference>
<organism evidence="2 3">
    <name type="scientific">Stephania yunnanensis</name>
    <dbReference type="NCBI Taxonomy" id="152371"/>
    <lineage>
        <taxon>Eukaryota</taxon>
        <taxon>Viridiplantae</taxon>
        <taxon>Streptophyta</taxon>
        <taxon>Embryophyta</taxon>
        <taxon>Tracheophyta</taxon>
        <taxon>Spermatophyta</taxon>
        <taxon>Magnoliopsida</taxon>
        <taxon>Ranunculales</taxon>
        <taxon>Menispermaceae</taxon>
        <taxon>Menispermoideae</taxon>
        <taxon>Cissampelideae</taxon>
        <taxon>Stephania</taxon>
    </lineage>
</organism>
<dbReference type="AlphaFoldDB" id="A0AAP0J7R5"/>
<reference evidence="2 3" key="1">
    <citation type="submission" date="2024-01" db="EMBL/GenBank/DDBJ databases">
        <title>Genome assemblies of Stephania.</title>
        <authorList>
            <person name="Yang L."/>
        </authorList>
    </citation>
    <scope>NUCLEOTIDE SEQUENCE [LARGE SCALE GENOMIC DNA]</scope>
    <source>
        <strain evidence="2">YNDBR</strain>
        <tissue evidence="2">Leaf</tissue>
    </source>
</reference>
<feature type="transmembrane region" description="Helical" evidence="1">
    <location>
        <begin position="71"/>
        <end position="92"/>
    </location>
</feature>
<keyword evidence="3" id="KW-1185">Reference proteome</keyword>
<comment type="caution">
    <text evidence="2">The sequence shown here is derived from an EMBL/GenBank/DDBJ whole genome shotgun (WGS) entry which is preliminary data.</text>
</comment>